<dbReference type="NCBIfam" id="TIGR03083">
    <property type="entry name" value="maleylpyruvate isomerase family mycothiol-dependent enzyme"/>
    <property type="match status" value="1"/>
</dbReference>
<dbReference type="Proteomes" id="UP000669179">
    <property type="component" value="Unassembled WGS sequence"/>
</dbReference>
<evidence type="ECO:0000259" key="1">
    <source>
        <dbReference type="Pfam" id="PF11716"/>
    </source>
</evidence>
<dbReference type="InterPro" id="IPR017517">
    <property type="entry name" value="Maleyloyr_isom"/>
</dbReference>
<feature type="domain" description="Mycothiol-dependent maleylpyruvate isomerase metal-binding" evidence="1">
    <location>
        <begin position="12"/>
        <end position="136"/>
    </location>
</feature>
<organism evidence="2 3">
    <name type="scientific">Actinomadura barringtoniae</name>
    <dbReference type="NCBI Taxonomy" id="1427535"/>
    <lineage>
        <taxon>Bacteria</taxon>
        <taxon>Bacillati</taxon>
        <taxon>Actinomycetota</taxon>
        <taxon>Actinomycetes</taxon>
        <taxon>Streptosporangiales</taxon>
        <taxon>Thermomonosporaceae</taxon>
        <taxon>Actinomadura</taxon>
    </lineage>
</organism>
<dbReference type="EMBL" id="JAGEOJ010000007">
    <property type="protein sequence ID" value="MBO2449009.1"/>
    <property type="molecule type" value="Genomic_DNA"/>
</dbReference>
<reference evidence="2" key="1">
    <citation type="submission" date="2021-03" db="EMBL/GenBank/DDBJ databases">
        <authorList>
            <person name="Kanchanasin P."/>
            <person name="Saeng-In P."/>
            <person name="Phongsopitanun W."/>
            <person name="Yuki M."/>
            <person name="Kudo T."/>
            <person name="Ohkuma M."/>
            <person name="Tanasupawat S."/>
        </authorList>
    </citation>
    <scope>NUCLEOTIDE SEQUENCE</scope>
    <source>
        <strain evidence="2">GKU 128</strain>
    </source>
</reference>
<dbReference type="InterPro" id="IPR017520">
    <property type="entry name" value="CHP03086"/>
</dbReference>
<dbReference type="Pfam" id="PF11716">
    <property type="entry name" value="MDMPI_N"/>
    <property type="match status" value="1"/>
</dbReference>
<protein>
    <submittedName>
        <fullName evidence="2">TIGR03086 family protein</fullName>
    </submittedName>
</protein>
<dbReference type="NCBIfam" id="TIGR03086">
    <property type="entry name" value="TIGR03086 family metal-binding protein"/>
    <property type="match status" value="1"/>
</dbReference>
<keyword evidence="3" id="KW-1185">Reference proteome</keyword>
<dbReference type="Gene3D" id="1.20.120.450">
    <property type="entry name" value="dinb family like domain"/>
    <property type="match status" value="1"/>
</dbReference>
<dbReference type="AlphaFoldDB" id="A0A939PFX6"/>
<proteinExistence type="predicted"/>
<accession>A0A939PFX6</accession>
<sequence length="199" mass="20680">MTENTTTDWTVLAEAHEALRTAVRGLGAEDLTKPTPCSEWNVAQVIQHAVGDQIAYAAFITGGPGPEDDPFSPSGSLAESPEAMVERATAASAAAWATVAPDAQEVAVPMPPNKMTAEIGAGACAVDALVHAWDIALATGRPSPITPELARTLLPVAHAIVIEPLRQYGAFAQPIEDAPGDTDVAALLHFLGRNPSWSA</sequence>
<name>A0A939PFX6_9ACTN</name>
<dbReference type="InterPro" id="IPR024344">
    <property type="entry name" value="MDMPI_metal-binding"/>
</dbReference>
<dbReference type="InterPro" id="IPR034660">
    <property type="entry name" value="DinB/YfiT-like"/>
</dbReference>
<dbReference type="SUPFAM" id="SSF109854">
    <property type="entry name" value="DinB/YfiT-like putative metalloenzymes"/>
    <property type="match status" value="1"/>
</dbReference>
<dbReference type="GO" id="GO:0046872">
    <property type="term" value="F:metal ion binding"/>
    <property type="evidence" value="ECO:0007669"/>
    <property type="project" value="InterPro"/>
</dbReference>
<evidence type="ECO:0000313" key="2">
    <source>
        <dbReference type="EMBL" id="MBO2449009.1"/>
    </source>
</evidence>
<comment type="caution">
    <text evidence="2">The sequence shown here is derived from an EMBL/GenBank/DDBJ whole genome shotgun (WGS) entry which is preliminary data.</text>
</comment>
<evidence type="ECO:0000313" key="3">
    <source>
        <dbReference type="Proteomes" id="UP000669179"/>
    </source>
</evidence>
<gene>
    <name evidence="2" type="ORF">J4573_18040</name>
</gene>
<dbReference type="RefSeq" id="WP_208256806.1">
    <property type="nucleotide sequence ID" value="NZ_JAGEOJ010000007.1"/>
</dbReference>